<dbReference type="EMBL" id="BDGG01000001">
    <property type="protein sequence ID" value="GAU89381.1"/>
    <property type="molecule type" value="Genomic_DNA"/>
</dbReference>
<sequence length="223" mass="25618">MSNIDAMDRAERFSMTSSVSQNKADTAQIWRITERLRIGGRRRWDAPRADDIVCNRRVNEYAYDIADYIREDVEVIDDDIAIHDLLSQGPPEMDPTRVKDSGGALFKNYSEWLPVYDFLIYTKREDALYRNGPQNKIIVLQGRQIREQILAEVRASRYSSIIADGTIGTGKIDQLTLVIRYVFRGDIKQSSSSLRMPREERLFIYTGETIAGLIQTEIKSFGL</sequence>
<accession>A0A1D1UIW3</accession>
<gene>
    <name evidence="1" type="primary">RvY_01936-1</name>
    <name evidence="1" type="synonym">RvY_01936.1</name>
    <name evidence="1" type="ORF">RvY_01936</name>
</gene>
<comment type="caution">
    <text evidence="1">The sequence shown here is derived from an EMBL/GenBank/DDBJ whole genome shotgun (WGS) entry which is preliminary data.</text>
</comment>
<reference evidence="1 2" key="1">
    <citation type="journal article" date="2016" name="Nat. Commun.">
        <title>Extremotolerant tardigrade genome and improved radiotolerance of human cultured cells by tardigrade-unique protein.</title>
        <authorList>
            <person name="Hashimoto T."/>
            <person name="Horikawa D.D."/>
            <person name="Saito Y."/>
            <person name="Kuwahara H."/>
            <person name="Kozuka-Hata H."/>
            <person name="Shin-I T."/>
            <person name="Minakuchi Y."/>
            <person name="Ohishi K."/>
            <person name="Motoyama A."/>
            <person name="Aizu T."/>
            <person name="Enomoto A."/>
            <person name="Kondo K."/>
            <person name="Tanaka S."/>
            <person name="Hara Y."/>
            <person name="Koshikawa S."/>
            <person name="Sagara H."/>
            <person name="Miura T."/>
            <person name="Yokobori S."/>
            <person name="Miyagawa K."/>
            <person name="Suzuki Y."/>
            <person name="Kubo T."/>
            <person name="Oyama M."/>
            <person name="Kohara Y."/>
            <person name="Fujiyama A."/>
            <person name="Arakawa K."/>
            <person name="Katayama T."/>
            <person name="Toyoda A."/>
            <person name="Kunieda T."/>
        </authorList>
    </citation>
    <scope>NUCLEOTIDE SEQUENCE [LARGE SCALE GENOMIC DNA]</scope>
    <source>
        <strain evidence="1 2">YOKOZUNA-1</strain>
    </source>
</reference>
<proteinExistence type="predicted"/>
<keyword evidence="2" id="KW-1185">Reference proteome</keyword>
<dbReference type="Proteomes" id="UP000186922">
    <property type="component" value="Unassembled WGS sequence"/>
</dbReference>
<name>A0A1D1UIW3_RAMVA</name>
<organism evidence="1 2">
    <name type="scientific">Ramazzottius varieornatus</name>
    <name type="common">Water bear</name>
    <name type="synonym">Tardigrade</name>
    <dbReference type="NCBI Taxonomy" id="947166"/>
    <lineage>
        <taxon>Eukaryota</taxon>
        <taxon>Metazoa</taxon>
        <taxon>Ecdysozoa</taxon>
        <taxon>Tardigrada</taxon>
        <taxon>Eutardigrada</taxon>
        <taxon>Parachela</taxon>
        <taxon>Hypsibioidea</taxon>
        <taxon>Ramazzottiidae</taxon>
        <taxon>Ramazzottius</taxon>
    </lineage>
</organism>
<evidence type="ECO:0000313" key="2">
    <source>
        <dbReference type="Proteomes" id="UP000186922"/>
    </source>
</evidence>
<dbReference type="OrthoDB" id="10063284at2759"/>
<evidence type="ECO:0000313" key="1">
    <source>
        <dbReference type="EMBL" id="GAU89381.1"/>
    </source>
</evidence>
<protein>
    <submittedName>
        <fullName evidence="1">Uncharacterized protein</fullName>
    </submittedName>
</protein>
<dbReference type="AlphaFoldDB" id="A0A1D1UIW3"/>